<comment type="caution">
    <text evidence="3">The sequence shown here is derived from an EMBL/GenBank/DDBJ whole genome shotgun (WGS) entry which is preliminary data.</text>
</comment>
<dbReference type="AlphaFoldDB" id="A0A3M2L5I2"/>
<dbReference type="Proteomes" id="UP000279275">
    <property type="component" value="Unassembled WGS sequence"/>
</dbReference>
<dbReference type="RefSeq" id="WP_122188917.1">
    <property type="nucleotide sequence ID" value="NZ_RFFH01000006.1"/>
</dbReference>
<accession>A0A3M2L5I2</accession>
<dbReference type="EMBL" id="RFFH01000006">
    <property type="protein sequence ID" value="RMI31783.1"/>
    <property type="molecule type" value="Genomic_DNA"/>
</dbReference>
<evidence type="ECO:0000313" key="4">
    <source>
        <dbReference type="Proteomes" id="UP000279275"/>
    </source>
</evidence>
<gene>
    <name evidence="3" type="ORF">EBN03_16470</name>
</gene>
<protein>
    <recommendedName>
        <fullName evidence="5">Lipoprotein LppI</fullName>
    </recommendedName>
</protein>
<feature type="region of interest" description="Disordered" evidence="1">
    <location>
        <begin position="28"/>
        <end position="47"/>
    </location>
</feature>
<dbReference type="OrthoDB" id="4539803at2"/>
<sequence>MPSKRVRGRTLLVAVACLAIAGCSSGTAPSPDPAAAQAPATTAAPGPDRQIDELVAWIAAAPAADPNGYSTFTDQNGKIVPVEPVGPAGYVFDSPTGKIKCYLGTPDLLDCRVRYRNPAPEPPNGHLNWLPSATEYTGDRADAGEFRGGAASVDMGNGNPLGYGARITVGNYSCRMDVTGLYCTRSGSKSGVQLSDQGLVPYGCLKKQPAAAGEPPTYKC</sequence>
<proteinExistence type="predicted"/>
<reference evidence="3 4" key="1">
    <citation type="submission" date="2018-10" db="EMBL/GenBank/DDBJ databases">
        <title>Isolation from cow dung.</title>
        <authorList>
            <person name="Ling L."/>
        </authorList>
    </citation>
    <scope>NUCLEOTIDE SEQUENCE [LARGE SCALE GENOMIC DNA]</scope>
    <source>
        <strain evidence="3 4">NEAU-LL90</strain>
    </source>
</reference>
<evidence type="ECO:0000256" key="1">
    <source>
        <dbReference type="SAM" id="MobiDB-lite"/>
    </source>
</evidence>
<evidence type="ECO:0000256" key="2">
    <source>
        <dbReference type="SAM" id="SignalP"/>
    </source>
</evidence>
<keyword evidence="2" id="KW-0732">Signal</keyword>
<feature type="chain" id="PRO_5039574232" description="Lipoprotein LppI" evidence="2">
    <location>
        <begin position="29"/>
        <end position="220"/>
    </location>
</feature>
<organism evidence="3 4">
    <name type="scientific">Nocardia stercoris</name>
    <dbReference type="NCBI Taxonomy" id="2483361"/>
    <lineage>
        <taxon>Bacteria</taxon>
        <taxon>Bacillati</taxon>
        <taxon>Actinomycetota</taxon>
        <taxon>Actinomycetes</taxon>
        <taxon>Mycobacteriales</taxon>
        <taxon>Nocardiaceae</taxon>
        <taxon>Nocardia</taxon>
    </lineage>
</organism>
<feature type="signal peptide" evidence="2">
    <location>
        <begin position="1"/>
        <end position="28"/>
    </location>
</feature>
<keyword evidence="4" id="KW-1185">Reference proteome</keyword>
<dbReference type="PROSITE" id="PS51257">
    <property type="entry name" value="PROKAR_LIPOPROTEIN"/>
    <property type="match status" value="1"/>
</dbReference>
<evidence type="ECO:0008006" key="5">
    <source>
        <dbReference type="Google" id="ProtNLM"/>
    </source>
</evidence>
<evidence type="ECO:0000313" key="3">
    <source>
        <dbReference type="EMBL" id="RMI31783.1"/>
    </source>
</evidence>
<name>A0A3M2L5I2_9NOCA</name>